<keyword evidence="3" id="KW-1185">Reference proteome</keyword>
<dbReference type="EMBL" id="JBHSPA010000115">
    <property type="protein sequence ID" value="MFC5834818.1"/>
    <property type="molecule type" value="Genomic_DNA"/>
</dbReference>
<proteinExistence type="predicted"/>
<dbReference type="Gene3D" id="1.20.1290.10">
    <property type="entry name" value="AhpD-like"/>
    <property type="match status" value="1"/>
</dbReference>
<evidence type="ECO:0000313" key="2">
    <source>
        <dbReference type="EMBL" id="MFC5834818.1"/>
    </source>
</evidence>
<name>A0ABW1DD05_9ACTN</name>
<dbReference type="Proteomes" id="UP001596058">
    <property type="component" value="Unassembled WGS sequence"/>
</dbReference>
<dbReference type="SUPFAM" id="SSF69118">
    <property type="entry name" value="AhpD-like"/>
    <property type="match status" value="1"/>
</dbReference>
<evidence type="ECO:0000313" key="3">
    <source>
        <dbReference type="Proteomes" id="UP001596058"/>
    </source>
</evidence>
<dbReference type="Pfam" id="PF02627">
    <property type="entry name" value="CMD"/>
    <property type="match status" value="1"/>
</dbReference>
<gene>
    <name evidence="2" type="ORF">ACFPZ3_64180</name>
</gene>
<dbReference type="InterPro" id="IPR003779">
    <property type="entry name" value="CMD-like"/>
</dbReference>
<dbReference type="NCBIfam" id="TIGR00778">
    <property type="entry name" value="ahpD_dom"/>
    <property type="match status" value="1"/>
</dbReference>
<evidence type="ECO:0000259" key="1">
    <source>
        <dbReference type="Pfam" id="PF02627"/>
    </source>
</evidence>
<dbReference type="PANTHER" id="PTHR33930">
    <property type="entry name" value="ALKYL HYDROPEROXIDE REDUCTASE AHPD"/>
    <property type="match status" value="1"/>
</dbReference>
<reference evidence="3" key="1">
    <citation type="journal article" date="2019" name="Int. J. Syst. Evol. Microbiol.">
        <title>The Global Catalogue of Microorganisms (GCM) 10K type strain sequencing project: providing services to taxonomists for standard genome sequencing and annotation.</title>
        <authorList>
            <consortium name="The Broad Institute Genomics Platform"/>
            <consortium name="The Broad Institute Genome Sequencing Center for Infectious Disease"/>
            <person name="Wu L."/>
            <person name="Ma J."/>
        </authorList>
    </citation>
    <scope>NUCLEOTIDE SEQUENCE [LARGE SCALE GENOMIC DNA]</scope>
    <source>
        <strain evidence="3">CCUG 53903</strain>
    </source>
</reference>
<dbReference type="InterPro" id="IPR004675">
    <property type="entry name" value="AhpD_core"/>
</dbReference>
<dbReference type="InterPro" id="IPR029032">
    <property type="entry name" value="AhpD-like"/>
</dbReference>
<organism evidence="2 3">
    <name type="scientific">Nonomuraea insulae</name>
    <dbReference type="NCBI Taxonomy" id="1616787"/>
    <lineage>
        <taxon>Bacteria</taxon>
        <taxon>Bacillati</taxon>
        <taxon>Actinomycetota</taxon>
        <taxon>Actinomycetes</taxon>
        <taxon>Streptosporangiales</taxon>
        <taxon>Streptosporangiaceae</taxon>
        <taxon>Nonomuraea</taxon>
    </lineage>
</organism>
<protein>
    <submittedName>
        <fullName evidence="2">Carboxymuconolactone decarboxylase family protein</fullName>
    </submittedName>
</protein>
<comment type="caution">
    <text evidence="2">The sequence shown here is derived from an EMBL/GenBank/DDBJ whole genome shotgun (WGS) entry which is preliminary data.</text>
</comment>
<dbReference type="PANTHER" id="PTHR33930:SF2">
    <property type="entry name" value="BLR3452 PROTEIN"/>
    <property type="match status" value="1"/>
</dbReference>
<feature type="domain" description="Carboxymuconolactone decarboxylase-like" evidence="1">
    <location>
        <begin position="26"/>
        <end position="106"/>
    </location>
</feature>
<accession>A0ABW1DD05</accession>
<sequence length="114" mass="12162">MSSTNAAGRTDRDFMPKLRRAAPVEAEAYTNFSSTVMSRTDGTVPPKYRELIAIGVALTTQCRMCLESHTVAAKKAGASEEEIAETAFVAAALRAGAAYTHGFAAMRCFDEAGH</sequence>
<dbReference type="RefSeq" id="WP_379524229.1">
    <property type="nucleotide sequence ID" value="NZ_JBHSPA010000115.1"/>
</dbReference>